<protein>
    <submittedName>
        <fullName evidence="1">Uncharacterized protein</fullName>
    </submittedName>
</protein>
<name>A0A2Z6S999_9GLOM</name>
<dbReference type="EMBL" id="BLAL01000011">
    <property type="protein sequence ID" value="GES73864.1"/>
    <property type="molecule type" value="Genomic_DNA"/>
</dbReference>
<organism evidence="1 3">
    <name type="scientific">Rhizophagus clarus</name>
    <dbReference type="NCBI Taxonomy" id="94130"/>
    <lineage>
        <taxon>Eukaryota</taxon>
        <taxon>Fungi</taxon>
        <taxon>Fungi incertae sedis</taxon>
        <taxon>Mucoromycota</taxon>
        <taxon>Glomeromycotina</taxon>
        <taxon>Glomeromycetes</taxon>
        <taxon>Glomerales</taxon>
        <taxon>Glomeraceae</taxon>
        <taxon>Rhizophagus</taxon>
    </lineage>
</organism>
<dbReference type="AlphaFoldDB" id="A0A2Z6S999"/>
<evidence type="ECO:0000313" key="2">
    <source>
        <dbReference type="EMBL" id="GES73864.1"/>
    </source>
</evidence>
<dbReference type="EMBL" id="BEXD01004048">
    <property type="protein sequence ID" value="GBC06050.1"/>
    <property type="molecule type" value="Genomic_DNA"/>
</dbReference>
<reference evidence="1 3" key="1">
    <citation type="submission" date="2017-11" db="EMBL/GenBank/DDBJ databases">
        <title>The genome of Rhizophagus clarus HR1 reveals common genetic basis of auxotrophy among arbuscular mycorrhizal fungi.</title>
        <authorList>
            <person name="Kobayashi Y."/>
        </authorList>
    </citation>
    <scope>NUCLEOTIDE SEQUENCE [LARGE SCALE GENOMIC DNA]</scope>
    <source>
        <strain evidence="1 3">HR1</strain>
    </source>
</reference>
<dbReference type="OrthoDB" id="2308483at2759"/>
<dbReference type="Proteomes" id="UP000247702">
    <property type="component" value="Unassembled WGS sequence"/>
</dbReference>
<accession>A0A2Z6S999</accession>
<comment type="caution">
    <text evidence="1">The sequence shown here is derived from an EMBL/GenBank/DDBJ whole genome shotgun (WGS) entry which is preliminary data.</text>
</comment>
<proteinExistence type="predicted"/>
<keyword evidence="3" id="KW-1185">Reference proteome</keyword>
<evidence type="ECO:0000313" key="1">
    <source>
        <dbReference type="EMBL" id="GBC06050.1"/>
    </source>
</evidence>
<sequence length="167" mass="19358">MNSANDQDKVIFVKGCTDINQLTRLAGPSSNYSNDRMAFFYNPPGDSQFYHITCEFLNENVDPSSDHTFYYKLDENNFYQITCRLISHSLIVQFLNKKIYGIEFVQGEEQHQDYLTFSNGQKDNLESHLKEFVFSRLVQRQISENSNVSNDSQTCSDVDKNIVQPKL</sequence>
<gene>
    <name evidence="2" type="ORF">RCL2_000137200</name>
    <name evidence="1" type="ORF">RclHR1_00660004</name>
</gene>
<dbReference type="Proteomes" id="UP000615446">
    <property type="component" value="Unassembled WGS sequence"/>
</dbReference>
<evidence type="ECO:0000313" key="3">
    <source>
        <dbReference type="Proteomes" id="UP000247702"/>
    </source>
</evidence>
<reference evidence="2" key="2">
    <citation type="submission" date="2019-10" db="EMBL/GenBank/DDBJ databases">
        <title>Conservation and host-specific expression of non-tandemly repeated heterogenous ribosome RNA gene in arbuscular mycorrhizal fungi.</title>
        <authorList>
            <person name="Maeda T."/>
            <person name="Kobayashi Y."/>
            <person name="Nakagawa T."/>
            <person name="Ezawa T."/>
            <person name="Yamaguchi K."/>
            <person name="Bino T."/>
            <person name="Nishimoto Y."/>
            <person name="Shigenobu S."/>
            <person name="Kawaguchi M."/>
        </authorList>
    </citation>
    <scope>NUCLEOTIDE SEQUENCE</scope>
    <source>
        <strain evidence="2">HR1</strain>
    </source>
</reference>